<dbReference type="EMBL" id="JAGSNF010000017">
    <property type="protein sequence ID" value="MBR7744003.1"/>
    <property type="molecule type" value="Genomic_DNA"/>
</dbReference>
<dbReference type="Gene3D" id="3.30.530.20">
    <property type="match status" value="1"/>
</dbReference>
<proteinExistence type="predicted"/>
<accession>A0A941DAA2</accession>
<keyword evidence="2" id="KW-1185">Reference proteome</keyword>
<name>A0A941DAA2_9MICO</name>
<comment type="caution">
    <text evidence="1">The sequence shown here is derived from an EMBL/GenBank/DDBJ whole genome shotgun (WGS) entry which is preliminary data.</text>
</comment>
<evidence type="ECO:0000313" key="1">
    <source>
        <dbReference type="EMBL" id="MBR7744003.1"/>
    </source>
</evidence>
<gene>
    <name evidence="1" type="ORF">KC207_11950</name>
</gene>
<dbReference type="SUPFAM" id="SSF55961">
    <property type="entry name" value="Bet v1-like"/>
    <property type="match status" value="1"/>
</dbReference>
<evidence type="ECO:0000313" key="2">
    <source>
        <dbReference type="Proteomes" id="UP000677016"/>
    </source>
</evidence>
<dbReference type="InterPro" id="IPR019587">
    <property type="entry name" value="Polyketide_cyclase/dehydratase"/>
</dbReference>
<dbReference type="AlphaFoldDB" id="A0A941DAA2"/>
<protein>
    <submittedName>
        <fullName evidence="1">SRPBCC family protein</fullName>
    </submittedName>
</protein>
<organism evidence="1 2">
    <name type="scientific">Phycicoccus avicenniae</name>
    <dbReference type="NCBI Taxonomy" id="2828860"/>
    <lineage>
        <taxon>Bacteria</taxon>
        <taxon>Bacillati</taxon>
        <taxon>Actinomycetota</taxon>
        <taxon>Actinomycetes</taxon>
        <taxon>Micrococcales</taxon>
        <taxon>Intrasporangiaceae</taxon>
        <taxon>Phycicoccus</taxon>
    </lineage>
</organism>
<dbReference type="InterPro" id="IPR023393">
    <property type="entry name" value="START-like_dom_sf"/>
</dbReference>
<dbReference type="Pfam" id="PF10604">
    <property type="entry name" value="Polyketide_cyc2"/>
    <property type="match status" value="1"/>
</dbReference>
<dbReference type="RefSeq" id="WP_211603326.1">
    <property type="nucleotide sequence ID" value="NZ_JAGSNF010000017.1"/>
</dbReference>
<reference evidence="1" key="1">
    <citation type="submission" date="2021-04" db="EMBL/GenBank/DDBJ databases">
        <title>Phycicoccus avicenniae sp. nov., a novel endophytic actinomycetes isolated from branch of Avicennia mariana.</title>
        <authorList>
            <person name="Tuo L."/>
        </authorList>
    </citation>
    <scope>NUCLEOTIDE SEQUENCE</scope>
    <source>
        <strain evidence="1">BSK3Z-2</strain>
    </source>
</reference>
<sequence length="131" mass="14181">MDSDSGLRVSASGDADPDTVWARYTEPARWSTWAPQIREVDYPHRTVRPGTSGRVAGPAGLVVVFTVDAVDEAARTWAWSVRSGPLRLRFDHGVEPHGSGSTAWAVVHALRPVALAYSPVARLALGRLVRP</sequence>
<dbReference type="Proteomes" id="UP000677016">
    <property type="component" value="Unassembled WGS sequence"/>
</dbReference>